<sequence length="58" mass="7384">MQSYRFFKYQTLNFPFLILERKAFDDIYQADNQRNRKKMRKFADDKKLYNVRNDRNRQ</sequence>
<evidence type="ECO:0000313" key="1">
    <source>
        <dbReference type="EMBL" id="BBA29160.1"/>
    </source>
</evidence>
<proteinExistence type="predicted"/>
<dbReference type="Proteomes" id="UP000267517">
    <property type="component" value="Chromosome I"/>
</dbReference>
<dbReference type="AlphaFoldDB" id="A0A250KHJ0"/>
<accession>A0A250KHJ0</accession>
<evidence type="ECO:0000313" key="2">
    <source>
        <dbReference type="Proteomes" id="UP000267517"/>
    </source>
</evidence>
<reference evidence="1 2" key="1">
    <citation type="submission" date="2017-05" db="EMBL/GenBank/DDBJ databases">
        <title>whole genome sequence of Prevotella melaninogenica GAI 07411.</title>
        <authorList>
            <person name="Kondo Y."/>
            <person name="Hoshino T."/>
        </authorList>
    </citation>
    <scope>NUCLEOTIDE SEQUENCE [LARGE SCALE GENOMIC DNA]</scope>
    <source>
        <strain evidence="1 2">GAI 07411</strain>
    </source>
</reference>
<organism evidence="1 2">
    <name type="scientific">Prevotella melaninogenica</name>
    <dbReference type="NCBI Taxonomy" id="28132"/>
    <lineage>
        <taxon>Bacteria</taxon>
        <taxon>Pseudomonadati</taxon>
        <taxon>Bacteroidota</taxon>
        <taxon>Bacteroidia</taxon>
        <taxon>Bacteroidales</taxon>
        <taxon>Prevotellaceae</taxon>
        <taxon>Prevotella</taxon>
    </lineage>
</organism>
<dbReference type="EMBL" id="AP018049">
    <property type="protein sequence ID" value="BBA29160.1"/>
    <property type="molecule type" value="Genomic_DNA"/>
</dbReference>
<protein>
    <submittedName>
        <fullName evidence="1">Uncharacterized protein</fullName>
    </submittedName>
</protein>
<name>A0A250KHJ0_9BACT</name>
<gene>
    <name evidence="1" type="ORF">PMEL1_01084</name>
</gene>